<dbReference type="STRING" id="762968.HMPREF9441_03064"/>
<feature type="transmembrane region" description="Helical" evidence="1">
    <location>
        <begin position="12"/>
        <end position="32"/>
    </location>
</feature>
<sequence length="215" mass="24751">MVRINKQVLKSVSVPVLWGGLWLCEALGFVFMLKEWRDYPLWCDLMLTETFRMDAFHVKLLYAFCISMSCLLVLTALVFYVSLSRCLKFLKSEEKVCSEESMSEVLPSVHYALHVDTFGGIVSYEGNTVRVAPRVALFLNVLVKKENHTLTLEEFNEIFNSIPYEKLGCSKSKIRNMKYYARQALKSMPFDVVSDSSGSFCLVYIDNKESRFINL</sequence>
<proteinExistence type="predicted"/>
<dbReference type="EMBL" id="AFFY01000047">
    <property type="protein sequence ID" value="EHG98921.1"/>
    <property type="molecule type" value="Genomic_DNA"/>
</dbReference>
<keyword evidence="3" id="KW-1185">Reference proteome</keyword>
<comment type="caution">
    <text evidence="2">The sequence shown here is derived from an EMBL/GenBank/DDBJ whole genome shotgun (WGS) entry which is preliminary data.</text>
</comment>
<dbReference type="HOGENOM" id="CLU_1282200_0_0_10"/>
<keyword evidence="1" id="KW-1133">Transmembrane helix</keyword>
<gene>
    <name evidence="2" type="ORF">HMPREF9441_03064</name>
</gene>
<accession>G5SUK4</accession>
<dbReference type="Proteomes" id="UP000003598">
    <property type="component" value="Unassembled WGS sequence"/>
</dbReference>
<dbReference type="OrthoDB" id="9965564at2"/>
<evidence type="ECO:0000313" key="2">
    <source>
        <dbReference type="EMBL" id="EHG98921.1"/>
    </source>
</evidence>
<organism evidence="2 3">
    <name type="scientific">Paraprevotella clara YIT 11840</name>
    <dbReference type="NCBI Taxonomy" id="762968"/>
    <lineage>
        <taxon>Bacteria</taxon>
        <taxon>Pseudomonadati</taxon>
        <taxon>Bacteroidota</taxon>
        <taxon>Bacteroidia</taxon>
        <taxon>Bacteroidales</taxon>
        <taxon>Prevotellaceae</taxon>
        <taxon>Paraprevotella</taxon>
    </lineage>
</organism>
<dbReference type="GeneID" id="93558348"/>
<evidence type="ECO:0000313" key="3">
    <source>
        <dbReference type="Proteomes" id="UP000003598"/>
    </source>
</evidence>
<dbReference type="AlphaFoldDB" id="G5SUK4"/>
<keyword evidence="1" id="KW-0812">Transmembrane</keyword>
<evidence type="ECO:0000256" key="1">
    <source>
        <dbReference type="SAM" id="Phobius"/>
    </source>
</evidence>
<keyword evidence="1" id="KW-0472">Membrane</keyword>
<dbReference type="PATRIC" id="fig|762968.3.peg.2708"/>
<dbReference type="RefSeq" id="WP_008622052.1">
    <property type="nucleotide sequence ID" value="NZ_JH376618.1"/>
</dbReference>
<reference evidence="2 3" key="1">
    <citation type="submission" date="2011-03" db="EMBL/GenBank/DDBJ databases">
        <authorList>
            <person name="Weinstock G."/>
            <person name="Sodergren E."/>
            <person name="Clifton S."/>
            <person name="Fulton L."/>
            <person name="Fulton B."/>
            <person name="Courtney L."/>
            <person name="Fronick C."/>
            <person name="Harrison M."/>
            <person name="Strong C."/>
            <person name="Farmer C."/>
            <person name="Delahaunty K."/>
            <person name="Markovic C."/>
            <person name="Hall O."/>
            <person name="Minx P."/>
            <person name="Tomlinson C."/>
            <person name="Mitreva M."/>
            <person name="Hou S."/>
            <person name="Chen J."/>
            <person name="Wollam A."/>
            <person name="Pepin K.H."/>
            <person name="Johnson M."/>
            <person name="Bhonagiri V."/>
            <person name="Zhang X."/>
            <person name="Suruliraj S."/>
            <person name="Warren W."/>
            <person name="Chinwalla A."/>
            <person name="Mardis E.R."/>
            <person name="Wilson R.K."/>
        </authorList>
    </citation>
    <scope>NUCLEOTIDE SEQUENCE [LARGE SCALE GENOMIC DNA]</scope>
    <source>
        <strain evidence="2 3">YIT 11840</strain>
    </source>
</reference>
<name>G5SUK4_9BACT</name>
<protein>
    <submittedName>
        <fullName evidence="2">Uncharacterized protein</fullName>
    </submittedName>
</protein>
<feature type="transmembrane region" description="Helical" evidence="1">
    <location>
        <begin position="60"/>
        <end position="83"/>
    </location>
</feature>